<comment type="caution">
    <text evidence="1">The sequence shown here is derived from an EMBL/GenBank/DDBJ whole genome shotgun (WGS) entry which is preliminary data.</text>
</comment>
<reference evidence="1 2" key="1">
    <citation type="submission" date="2020-10" db="EMBL/GenBank/DDBJ databases">
        <authorList>
            <person name="Peeters C."/>
        </authorList>
    </citation>
    <scope>NUCLEOTIDE SEQUENCE [LARGE SCALE GENOMIC DNA]</scope>
    <source>
        <strain evidence="1 2">LMG 28140</strain>
    </source>
</reference>
<sequence length="75" mass="8027">MRPAPSPRAYKSRVRFDAGIDAAGHTQQAAIVKRRTVLLTLPCALAWPAIAVAASKEGLALELTVKGRSTKRTTN</sequence>
<name>A0ABM8NC45_9BURK</name>
<organism evidence="1 2">
    <name type="scientific">Paraburkholderia metrosideri</name>
    <dbReference type="NCBI Taxonomy" id="580937"/>
    <lineage>
        <taxon>Bacteria</taxon>
        <taxon>Pseudomonadati</taxon>
        <taxon>Pseudomonadota</taxon>
        <taxon>Betaproteobacteria</taxon>
        <taxon>Burkholderiales</taxon>
        <taxon>Burkholderiaceae</taxon>
        <taxon>Paraburkholderia</taxon>
    </lineage>
</organism>
<proteinExistence type="predicted"/>
<accession>A0ABM8NC45</accession>
<evidence type="ECO:0000313" key="1">
    <source>
        <dbReference type="EMBL" id="CAD6516738.1"/>
    </source>
</evidence>
<evidence type="ECO:0000313" key="2">
    <source>
        <dbReference type="Proteomes" id="UP000598032"/>
    </source>
</evidence>
<gene>
    <name evidence="1" type="ORF">LMG28140_00831</name>
</gene>
<dbReference type="EMBL" id="CAJHCP010000002">
    <property type="protein sequence ID" value="CAD6516738.1"/>
    <property type="molecule type" value="Genomic_DNA"/>
</dbReference>
<keyword evidence="2" id="KW-1185">Reference proteome</keyword>
<protein>
    <submittedName>
        <fullName evidence="1">Uncharacterized protein</fullName>
    </submittedName>
</protein>
<dbReference type="Proteomes" id="UP000598032">
    <property type="component" value="Unassembled WGS sequence"/>
</dbReference>